<comment type="caution">
    <text evidence="9">The sequence shown here is derived from an EMBL/GenBank/DDBJ whole genome shotgun (WGS) entry which is preliminary data.</text>
</comment>
<evidence type="ECO:0000256" key="3">
    <source>
        <dbReference type="ARBA" id="ARBA00022475"/>
    </source>
</evidence>
<evidence type="ECO:0000313" key="10">
    <source>
        <dbReference type="Proteomes" id="UP001500842"/>
    </source>
</evidence>
<sequence>MESWEMVMRLGVAAAAGLALGLERQRGAHPAGARTHLLVAVGACLFTLGGAYGFLDIDRVTPWDPARIAAQVASGIGFIGAGAILQDGTSTRGLTTAATLWISGALGVCIGAGLIVETLAAEAIVIVALTALTALNDRRTRARTVRMRLSVTAHGQLVPQPFWSELMTLTGEVEEVRRGITHEAGHPDDVVEVVFTRRASPQQEDLLQFVEPLMLLPTVRAVDLQRVD</sequence>
<keyword evidence="3" id="KW-1003">Cell membrane</keyword>
<dbReference type="PANTHER" id="PTHR33778">
    <property type="entry name" value="PROTEIN MGTC"/>
    <property type="match status" value="1"/>
</dbReference>
<evidence type="ECO:0000259" key="8">
    <source>
        <dbReference type="Pfam" id="PF02308"/>
    </source>
</evidence>
<comment type="subcellular location">
    <subcellularLocation>
        <location evidence="1">Cell membrane</location>
        <topology evidence="1">Multi-pass membrane protein</topology>
    </subcellularLocation>
</comment>
<dbReference type="Proteomes" id="UP001500842">
    <property type="component" value="Unassembled WGS sequence"/>
</dbReference>
<evidence type="ECO:0000313" key="9">
    <source>
        <dbReference type="EMBL" id="GAA1538765.1"/>
    </source>
</evidence>
<evidence type="ECO:0000256" key="1">
    <source>
        <dbReference type="ARBA" id="ARBA00004651"/>
    </source>
</evidence>
<dbReference type="PRINTS" id="PR01837">
    <property type="entry name" value="MGTCSAPBPROT"/>
</dbReference>
<organism evidence="9 10">
    <name type="scientific">Nocardioides humi</name>
    <dbReference type="NCBI Taxonomy" id="449461"/>
    <lineage>
        <taxon>Bacteria</taxon>
        <taxon>Bacillati</taxon>
        <taxon>Actinomycetota</taxon>
        <taxon>Actinomycetes</taxon>
        <taxon>Propionibacteriales</taxon>
        <taxon>Nocardioidaceae</taxon>
        <taxon>Nocardioides</taxon>
    </lineage>
</organism>
<comment type="similarity">
    <text evidence="2">Belongs to the MgtC/SapB family.</text>
</comment>
<dbReference type="EMBL" id="BAAAOR010000035">
    <property type="protein sequence ID" value="GAA1538765.1"/>
    <property type="molecule type" value="Genomic_DNA"/>
</dbReference>
<feature type="domain" description="MgtC/SapB/SrpB/YhiD N-terminal" evidence="8">
    <location>
        <begin position="10"/>
        <end position="136"/>
    </location>
</feature>
<dbReference type="PANTHER" id="PTHR33778:SF1">
    <property type="entry name" value="MAGNESIUM TRANSPORTER YHID-RELATED"/>
    <property type="match status" value="1"/>
</dbReference>
<feature type="transmembrane region" description="Helical" evidence="7">
    <location>
        <begin position="37"/>
        <end position="55"/>
    </location>
</feature>
<evidence type="ECO:0000256" key="4">
    <source>
        <dbReference type="ARBA" id="ARBA00022692"/>
    </source>
</evidence>
<keyword evidence="4 7" id="KW-0812">Transmembrane</keyword>
<name>A0ABN2BGC6_9ACTN</name>
<feature type="transmembrane region" description="Helical" evidence="7">
    <location>
        <begin position="105"/>
        <end position="135"/>
    </location>
</feature>
<proteinExistence type="inferred from homology"/>
<keyword evidence="5 7" id="KW-1133">Transmembrane helix</keyword>
<protein>
    <recommendedName>
        <fullName evidence="8">MgtC/SapB/SrpB/YhiD N-terminal domain-containing protein</fullName>
    </recommendedName>
</protein>
<dbReference type="InterPro" id="IPR049177">
    <property type="entry name" value="MgtC_SapB_SrpB_YhiD_N"/>
</dbReference>
<evidence type="ECO:0000256" key="2">
    <source>
        <dbReference type="ARBA" id="ARBA00009298"/>
    </source>
</evidence>
<dbReference type="RefSeq" id="WP_141003790.1">
    <property type="nucleotide sequence ID" value="NZ_BAAAOR010000035.1"/>
</dbReference>
<reference evidence="9 10" key="1">
    <citation type="journal article" date="2019" name="Int. J. Syst. Evol. Microbiol.">
        <title>The Global Catalogue of Microorganisms (GCM) 10K type strain sequencing project: providing services to taxonomists for standard genome sequencing and annotation.</title>
        <authorList>
            <consortium name="The Broad Institute Genomics Platform"/>
            <consortium name="The Broad Institute Genome Sequencing Center for Infectious Disease"/>
            <person name="Wu L."/>
            <person name="Ma J."/>
        </authorList>
    </citation>
    <scope>NUCLEOTIDE SEQUENCE [LARGE SCALE GENOMIC DNA]</scope>
    <source>
        <strain evidence="9 10">JCM 14942</strain>
    </source>
</reference>
<feature type="transmembrane region" description="Helical" evidence="7">
    <location>
        <begin position="67"/>
        <end position="85"/>
    </location>
</feature>
<dbReference type="InterPro" id="IPR003416">
    <property type="entry name" value="MgtC/SapB/SrpB/YhiD_fam"/>
</dbReference>
<evidence type="ECO:0000256" key="7">
    <source>
        <dbReference type="SAM" id="Phobius"/>
    </source>
</evidence>
<keyword evidence="10" id="KW-1185">Reference proteome</keyword>
<keyword evidence="6 7" id="KW-0472">Membrane</keyword>
<accession>A0ABN2BGC6</accession>
<evidence type="ECO:0000256" key="6">
    <source>
        <dbReference type="ARBA" id="ARBA00023136"/>
    </source>
</evidence>
<dbReference type="Pfam" id="PF02308">
    <property type="entry name" value="MgtC"/>
    <property type="match status" value="1"/>
</dbReference>
<gene>
    <name evidence="9" type="ORF">GCM10009788_46800</name>
</gene>
<evidence type="ECO:0000256" key="5">
    <source>
        <dbReference type="ARBA" id="ARBA00022989"/>
    </source>
</evidence>